<dbReference type="InterPro" id="IPR013126">
    <property type="entry name" value="Hsp_70_fam"/>
</dbReference>
<dbReference type="FunFam" id="1.20.1270.10:FF:000056">
    <property type="entry name" value="Putative Hsp70 family ATPase KAR2"/>
    <property type="match status" value="1"/>
</dbReference>
<reference evidence="7" key="1">
    <citation type="submission" date="2021-02" db="EMBL/GenBank/DDBJ databases">
        <authorList>
            <person name="Nowell W R."/>
        </authorList>
    </citation>
    <scope>NUCLEOTIDE SEQUENCE</scope>
</reference>
<dbReference type="EMBL" id="CAJOBJ010335576">
    <property type="protein sequence ID" value="CAF5188475.1"/>
    <property type="molecule type" value="Genomic_DNA"/>
</dbReference>
<comment type="caution">
    <text evidence="7">The sequence shown here is derived from an EMBL/GenBank/DDBJ whole genome shotgun (WGS) entry which is preliminary data.</text>
</comment>
<evidence type="ECO:0000256" key="3">
    <source>
        <dbReference type="ARBA" id="ARBA00022741"/>
    </source>
</evidence>
<dbReference type="InterPro" id="IPR029047">
    <property type="entry name" value="HSP70_peptide-bd_sf"/>
</dbReference>
<name>A0A8S3HSP2_9BILA</name>
<evidence type="ECO:0000256" key="2">
    <source>
        <dbReference type="ARBA" id="ARBA00007381"/>
    </source>
</evidence>
<dbReference type="InterPro" id="IPR029048">
    <property type="entry name" value="HSP70_C_sf"/>
</dbReference>
<keyword evidence="4" id="KW-0256">Endoplasmic reticulum</keyword>
<evidence type="ECO:0000256" key="1">
    <source>
        <dbReference type="ARBA" id="ARBA00004319"/>
    </source>
</evidence>
<comment type="similarity">
    <text evidence="2">Belongs to the heat shock protein 70 family.</text>
</comment>
<evidence type="ECO:0000256" key="5">
    <source>
        <dbReference type="ARBA" id="ARBA00022840"/>
    </source>
</evidence>
<proteinExistence type="inferred from homology"/>
<dbReference type="SUPFAM" id="SSF100920">
    <property type="entry name" value="Heat shock protein 70kD (HSP70), peptide-binding domain"/>
    <property type="match status" value="1"/>
</dbReference>
<protein>
    <recommendedName>
        <fullName evidence="9">Heat shock protein 70</fullName>
    </recommendedName>
</protein>
<feature type="region of interest" description="Disordered" evidence="6">
    <location>
        <begin position="184"/>
        <end position="210"/>
    </location>
</feature>
<evidence type="ECO:0000256" key="4">
    <source>
        <dbReference type="ARBA" id="ARBA00022824"/>
    </source>
</evidence>
<dbReference type="Gene3D" id="1.20.1270.10">
    <property type="match status" value="1"/>
</dbReference>
<gene>
    <name evidence="7" type="ORF">GIL414_LOCUS72062</name>
</gene>
<dbReference type="GO" id="GO:0005788">
    <property type="term" value="C:endoplasmic reticulum lumen"/>
    <property type="evidence" value="ECO:0007669"/>
    <property type="project" value="UniProtKB-SubCell"/>
</dbReference>
<sequence>TAADNQPTVTIQVFEGERPMTKDNHVLGKFDLTGIPPAPRGVPQIEVTFEIDVNGILKVTAEDKGTGNKNNIVINSNTNRLSPEDIDRMIKDSEKFADEDKKVKERVDAKNELESYAYSLKTQLSDKEKLGGKLSSDDKEKIEKAVEEQIKWLESNPAAEVDELKEHKKELEEIVTPIMTKLYGQAGAGGAGGAGDAPPPPPHGHDDDSL</sequence>
<comment type="subcellular location">
    <subcellularLocation>
        <location evidence="1">Endoplasmic reticulum lumen</location>
    </subcellularLocation>
</comment>
<dbReference type="GO" id="GO:0140662">
    <property type="term" value="F:ATP-dependent protein folding chaperone"/>
    <property type="evidence" value="ECO:0007669"/>
    <property type="project" value="InterPro"/>
</dbReference>
<dbReference type="AlphaFoldDB" id="A0A8S3HSP2"/>
<dbReference type="PANTHER" id="PTHR19375">
    <property type="entry name" value="HEAT SHOCK PROTEIN 70KDA"/>
    <property type="match status" value="1"/>
</dbReference>
<dbReference type="Proteomes" id="UP000681720">
    <property type="component" value="Unassembled WGS sequence"/>
</dbReference>
<feature type="non-terminal residue" evidence="7">
    <location>
        <position position="1"/>
    </location>
</feature>
<dbReference type="Pfam" id="PF00012">
    <property type="entry name" value="HSP70"/>
    <property type="match status" value="1"/>
</dbReference>
<accession>A0A8S3HSP2</accession>
<evidence type="ECO:0000313" key="8">
    <source>
        <dbReference type="Proteomes" id="UP000681720"/>
    </source>
</evidence>
<organism evidence="7 8">
    <name type="scientific">Rotaria magnacalcarata</name>
    <dbReference type="NCBI Taxonomy" id="392030"/>
    <lineage>
        <taxon>Eukaryota</taxon>
        <taxon>Metazoa</taxon>
        <taxon>Spiralia</taxon>
        <taxon>Gnathifera</taxon>
        <taxon>Rotifera</taxon>
        <taxon>Eurotatoria</taxon>
        <taxon>Bdelloidea</taxon>
        <taxon>Philodinida</taxon>
        <taxon>Philodinidae</taxon>
        <taxon>Rotaria</taxon>
    </lineage>
</organism>
<evidence type="ECO:0000256" key="6">
    <source>
        <dbReference type="SAM" id="MobiDB-lite"/>
    </source>
</evidence>
<dbReference type="GO" id="GO:0005524">
    <property type="term" value="F:ATP binding"/>
    <property type="evidence" value="ECO:0007669"/>
    <property type="project" value="UniProtKB-KW"/>
</dbReference>
<evidence type="ECO:0000313" key="7">
    <source>
        <dbReference type="EMBL" id="CAF5188475.1"/>
    </source>
</evidence>
<keyword evidence="3" id="KW-0547">Nucleotide-binding</keyword>
<evidence type="ECO:0008006" key="9">
    <source>
        <dbReference type="Google" id="ProtNLM"/>
    </source>
</evidence>
<keyword evidence="5" id="KW-0067">ATP-binding</keyword>
<dbReference type="SUPFAM" id="SSF100934">
    <property type="entry name" value="Heat shock protein 70kD (HSP70), C-terminal subdomain"/>
    <property type="match status" value="1"/>
</dbReference>
<dbReference type="Gene3D" id="2.60.34.10">
    <property type="entry name" value="Substrate Binding Domain Of DNAk, Chain A, domain 1"/>
    <property type="match status" value="1"/>
</dbReference>
<feature type="compositionally biased region" description="Gly residues" evidence="6">
    <location>
        <begin position="186"/>
        <end position="195"/>
    </location>
</feature>